<comment type="similarity">
    <text evidence="1">Belongs to the MAM33 family.</text>
</comment>
<organism evidence="2 3">
    <name type="scientific">Ceratosolen solmsi marchali</name>
    <dbReference type="NCBI Taxonomy" id="326594"/>
    <lineage>
        <taxon>Eukaryota</taxon>
        <taxon>Metazoa</taxon>
        <taxon>Ecdysozoa</taxon>
        <taxon>Arthropoda</taxon>
        <taxon>Hexapoda</taxon>
        <taxon>Insecta</taxon>
        <taxon>Pterygota</taxon>
        <taxon>Neoptera</taxon>
        <taxon>Endopterygota</taxon>
        <taxon>Hymenoptera</taxon>
        <taxon>Apocrita</taxon>
        <taxon>Proctotrupomorpha</taxon>
        <taxon>Chalcidoidea</taxon>
        <taxon>Agaonidae</taxon>
        <taxon>Agaoninae</taxon>
        <taxon>Ceratosolen</taxon>
    </lineage>
</organism>
<dbReference type="PANTHER" id="PTHR10826">
    <property type="entry name" value="COMPLEMENT COMPONENT 1"/>
    <property type="match status" value="1"/>
</dbReference>
<dbReference type="KEGG" id="csol:105365552"/>
<dbReference type="CTD" id="37006"/>
<proteinExistence type="inferred from homology"/>
<dbReference type="PANTHER" id="PTHR10826:SF1">
    <property type="entry name" value="COMPLEMENT COMPONENT 1 Q SUBCOMPONENT-BINDING PROTEIN, MITOCHONDRIAL"/>
    <property type="match status" value="1"/>
</dbReference>
<dbReference type="Gene3D" id="3.10.280.10">
    <property type="entry name" value="Mitochondrial glycoprotein"/>
    <property type="match status" value="1"/>
</dbReference>
<evidence type="ECO:0000313" key="3">
    <source>
        <dbReference type="RefSeq" id="XP_011502050.1"/>
    </source>
</evidence>
<dbReference type="InterPro" id="IPR036561">
    <property type="entry name" value="MAM33_sf"/>
</dbReference>
<keyword evidence="2" id="KW-1185">Reference proteome</keyword>
<dbReference type="GO" id="GO:0005759">
    <property type="term" value="C:mitochondrial matrix"/>
    <property type="evidence" value="ECO:0007669"/>
    <property type="project" value="InterPro"/>
</dbReference>
<gene>
    <name evidence="3" type="primary">LOC105365552</name>
</gene>
<dbReference type="RefSeq" id="XP_011502050.1">
    <property type="nucleotide sequence ID" value="XM_011503748.1"/>
</dbReference>
<protein>
    <submittedName>
        <fullName evidence="3">Complement component 1 Q subcomponent-binding protein, mitochondrial</fullName>
    </submittedName>
</protein>
<sequence>MNGIARSVIRLPSLKNLVKPGKLSAANAQTGRSLWSQVQQQPPKVLTASSSLVGTREQRPCTCLSCRFAHTKAEKELVEFLAEEIVAEKKAQKLKTIPTEIKDFKVSLNGAEVTLTKTTSTERITISFNINHTVDSESSSEVESNDDKGDVGEIKSKPSFEIDIRRGNQTLSFGCSFNSEPGASGMDDSYSDIFGIDEITLYEGEHVETVYSVAGEIIDGYLYDLLMNYLEEKGISNEFAEQMVELSTNYEHTAYIGLLEGLSKFTTK</sequence>
<evidence type="ECO:0000313" key="2">
    <source>
        <dbReference type="Proteomes" id="UP000695007"/>
    </source>
</evidence>
<dbReference type="GO" id="GO:0042256">
    <property type="term" value="P:cytosolic ribosome assembly"/>
    <property type="evidence" value="ECO:0007669"/>
    <property type="project" value="TreeGrafter"/>
</dbReference>
<dbReference type="InterPro" id="IPR003428">
    <property type="entry name" value="MAM33"/>
</dbReference>
<dbReference type="AlphaFoldDB" id="A0AAJ7DZF5"/>
<dbReference type="Proteomes" id="UP000695007">
    <property type="component" value="Unplaced"/>
</dbReference>
<dbReference type="Pfam" id="PF02330">
    <property type="entry name" value="MAM33"/>
    <property type="match status" value="1"/>
</dbReference>
<accession>A0AAJ7DZF5</accession>
<dbReference type="GeneID" id="105365552"/>
<dbReference type="SUPFAM" id="SSF54529">
    <property type="entry name" value="Mitochondrial glycoprotein MAM33-like"/>
    <property type="match status" value="1"/>
</dbReference>
<reference evidence="3" key="1">
    <citation type="submission" date="2025-08" db="UniProtKB">
        <authorList>
            <consortium name="RefSeq"/>
        </authorList>
    </citation>
    <scope>IDENTIFICATION</scope>
</reference>
<evidence type="ECO:0000256" key="1">
    <source>
        <dbReference type="ARBA" id="ARBA00005457"/>
    </source>
</evidence>
<name>A0AAJ7DZF5_9HYME</name>
<dbReference type="FunFam" id="3.10.280.10:FF:000005">
    <property type="entry name" value="Glycoprotein gC1qBP, putative"/>
    <property type="match status" value="1"/>
</dbReference>